<dbReference type="InterPro" id="IPR002792">
    <property type="entry name" value="TRAM_dom"/>
</dbReference>
<accession>X1NRG6</accession>
<organism evidence="2">
    <name type="scientific">marine sediment metagenome</name>
    <dbReference type="NCBI Taxonomy" id="412755"/>
    <lineage>
        <taxon>unclassified sequences</taxon>
        <taxon>metagenomes</taxon>
        <taxon>ecological metagenomes</taxon>
    </lineage>
</organism>
<name>X1NRG6_9ZZZZ</name>
<proteinExistence type="predicted"/>
<feature type="domain" description="TRAM" evidence="1">
    <location>
        <begin position="10"/>
        <end position="75"/>
    </location>
</feature>
<protein>
    <recommendedName>
        <fullName evidence="1">TRAM domain-containing protein</fullName>
    </recommendedName>
</protein>
<comment type="caution">
    <text evidence="2">The sequence shown here is derived from an EMBL/GenBank/DDBJ whole genome shotgun (WGS) entry which is preliminary data.</text>
</comment>
<gene>
    <name evidence="2" type="ORF">S06H3_28516</name>
</gene>
<reference evidence="2" key="1">
    <citation type="journal article" date="2014" name="Front. Microbiol.">
        <title>High frequency of phylogenetically diverse reductive dehalogenase-homologous genes in deep subseafloor sedimentary metagenomes.</title>
        <authorList>
            <person name="Kawai M."/>
            <person name="Futagami T."/>
            <person name="Toyoda A."/>
            <person name="Takaki Y."/>
            <person name="Nishi S."/>
            <person name="Hori S."/>
            <person name="Arai W."/>
            <person name="Tsubouchi T."/>
            <person name="Morono Y."/>
            <person name="Uchiyama I."/>
            <person name="Ito T."/>
            <person name="Fujiyama A."/>
            <person name="Inagaki F."/>
            <person name="Takami H."/>
        </authorList>
    </citation>
    <scope>NUCLEOTIDE SEQUENCE</scope>
    <source>
        <strain evidence="2">Expedition CK06-06</strain>
    </source>
</reference>
<dbReference type="EMBL" id="BARV01016643">
    <property type="protein sequence ID" value="GAI29395.1"/>
    <property type="molecule type" value="Genomic_DNA"/>
</dbReference>
<dbReference type="AlphaFoldDB" id="X1NRG6"/>
<evidence type="ECO:0000313" key="2">
    <source>
        <dbReference type="EMBL" id="GAI29395.1"/>
    </source>
</evidence>
<sequence length="133" mass="14954">MLDYERDTNNVYLGDRITVQTLRGVKGNIIGRLPDGLVVLFDQNSQYFDLLAPGQSVEGHIVNVQENYVIVDPISEPEEIEISYVPELEVDVIVEDLEKLIEGVSGNAEVIPRALLRVIRLEQLIIKILKGEL</sequence>
<dbReference type="PROSITE" id="PS50926">
    <property type="entry name" value="TRAM"/>
    <property type="match status" value="1"/>
</dbReference>
<evidence type="ECO:0000259" key="1">
    <source>
        <dbReference type="PROSITE" id="PS50926"/>
    </source>
</evidence>